<keyword evidence="1" id="KW-0732">Signal</keyword>
<evidence type="ECO:0000313" key="3">
    <source>
        <dbReference type="WBParaSite" id="jg21031"/>
    </source>
</evidence>
<organism evidence="2 3">
    <name type="scientific">Ditylenchus dipsaci</name>
    <dbReference type="NCBI Taxonomy" id="166011"/>
    <lineage>
        <taxon>Eukaryota</taxon>
        <taxon>Metazoa</taxon>
        <taxon>Ecdysozoa</taxon>
        <taxon>Nematoda</taxon>
        <taxon>Chromadorea</taxon>
        <taxon>Rhabditida</taxon>
        <taxon>Tylenchina</taxon>
        <taxon>Tylenchomorpha</taxon>
        <taxon>Sphaerularioidea</taxon>
        <taxon>Anguinidae</taxon>
        <taxon>Anguininae</taxon>
        <taxon>Ditylenchus</taxon>
    </lineage>
</organism>
<evidence type="ECO:0000256" key="1">
    <source>
        <dbReference type="SAM" id="SignalP"/>
    </source>
</evidence>
<sequence length="69" mass="7422">MKRWQKGHKASYMMVTVKGLLSLLNCSHCGRTPHLSANSQLSHQKSEGTLQAGEGANVVVGAGLDCLVW</sequence>
<dbReference type="Proteomes" id="UP000887574">
    <property type="component" value="Unplaced"/>
</dbReference>
<accession>A0A915DKS0</accession>
<evidence type="ECO:0000313" key="2">
    <source>
        <dbReference type="Proteomes" id="UP000887574"/>
    </source>
</evidence>
<name>A0A915DKS0_9BILA</name>
<reference evidence="3" key="1">
    <citation type="submission" date="2022-11" db="UniProtKB">
        <authorList>
            <consortium name="WormBaseParasite"/>
        </authorList>
    </citation>
    <scope>IDENTIFICATION</scope>
</reference>
<keyword evidence="2" id="KW-1185">Reference proteome</keyword>
<protein>
    <submittedName>
        <fullName evidence="3">Uncharacterized protein</fullName>
    </submittedName>
</protein>
<feature type="chain" id="PRO_5037770919" evidence="1">
    <location>
        <begin position="30"/>
        <end position="69"/>
    </location>
</feature>
<proteinExistence type="predicted"/>
<dbReference type="AlphaFoldDB" id="A0A915DKS0"/>
<dbReference type="WBParaSite" id="jg21031">
    <property type="protein sequence ID" value="jg21031"/>
    <property type="gene ID" value="jg21031"/>
</dbReference>
<feature type="signal peptide" evidence="1">
    <location>
        <begin position="1"/>
        <end position="29"/>
    </location>
</feature>